<feature type="compositionally biased region" description="Polar residues" evidence="4">
    <location>
        <begin position="232"/>
        <end position="241"/>
    </location>
</feature>
<reference evidence="7" key="2">
    <citation type="submission" date="2025-08" db="UniProtKB">
        <authorList>
            <consortium name="Ensembl"/>
        </authorList>
    </citation>
    <scope>IDENTIFICATION</scope>
</reference>
<dbReference type="PANTHER" id="PTHR24369">
    <property type="entry name" value="ANTIGEN BSP, PUTATIVE-RELATED"/>
    <property type="match status" value="1"/>
</dbReference>
<keyword evidence="2 5" id="KW-0732">Signal</keyword>
<feature type="signal peptide" evidence="5">
    <location>
        <begin position="1"/>
        <end position="22"/>
    </location>
</feature>
<dbReference type="OMA" id="CNYSIHY"/>
<dbReference type="SUPFAM" id="SSF52058">
    <property type="entry name" value="L domain-like"/>
    <property type="match status" value="1"/>
</dbReference>
<evidence type="ECO:0000256" key="4">
    <source>
        <dbReference type="SAM" id="MobiDB-lite"/>
    </source>
</evidence>
<dbReference type="SMART" id="SM00082">
    <property type="entry name" value="LRRCT"/>
    <property type="match status" value="1"/>
</dbReference>
<evidence type="ECO:0000256" key="5">
    <source>
        <dbReference type="SAM" id="SignalP"/>
    </source>
</evidence>
<dbReference type="AlphaFoldDB" id="A0A3P8V623"/>
<dbReference type="SMART" id="SM00369">
    <property type="entry name" value="LRR_TYP"/>
    <property type="match status" value="4"/>
</dbReference>
<dbReference type="GO" id="GO:0005886">
    <property type="term" value="C:plasma membrane"/>
    <property type="evidence" value="ECO:0007669"/>
    <property type="project" value="TreeGrafter"/>
</dbReference>
<sequence length="408" mass="45833">MRPASCLLGASVLFLLLSCADMKRSGKGKGLKGLRHKLTRDRLRGPGRQSRSESSRQRTPNCTETLESGEVFADCQERRLTSIPIFETWSKEPKHLLMARNRIKSLRDGAFIQYGNLVTLDLQQNQISVVEDGAFQGLRQLKTLLLQHNNLGSIADEALIPMPNLRYLRLYDNPLNCNCSMDSLVRTLQVPSNRNLGNHARCAEPIRLKGTKLKQVDPELLCKEPDPANDPQGDQTGNSLPVNPIPYQGKPDATTSCHTYHFPEMRMDCSKRGLTEVPTGIPDDVVQIDLSFNSIHRLRAKDFQTARSLKSLNLSNNNIEHIDPASLSGLLHLRELDLADNGLHFIQYGVLEDLYFLSQLKLEGNPWVCDYSIHYIVYWLHLHPGVRDSGLLFRPPPVPTRGKGPHVG</sequence>
<feature type="domain" description="LRRCT" evidence="6">
    <location>
        <begin position="173"/>
        <end position="223"/>
    </location>
</feature>
<dbReference type="InParanoid" id="A0A3P8V623"/>
<feature type="region of interest" description="Disordered" evidence="4">
    <location>
        <begin position="26"/>
        <end position="63"/>
    </location>
</feature>
<accession>A0A3P8V623</accession>
<organism evidence="7 8">
    <name type="scientific">Cynoglossus semilaevis</name>
    <name type="common">Tongue sole</name>
    <dbReference type="NCBI Taxonomy" id="244447"/>
    <lineage>
        <taxon>Eukaryota</taxon>
        <taxon>Metazoa</taxon>
        <taxon>Chordata</taxon>
        <taxon>Craniata</taxon>
        <taxon>Vertebrata</taxon>
        <taxon>Euteleostomi</taxon>
        <taxon>Actinopterygii</taxon>
        <taxon>Neopterygii</taxon>
        <taxon>Teleostei</taxon>
        <taxon>Neoteleostei</taxon>
        <taxon>Acanthomorphata</taxon>
        <taxon>Carangaria</taxon>
        <taxon>Pleuronectiformes</taxon>
        <taxon>Pleuronectoidei</taxon>
        <taxon>Cynoglossidae</taxon>
        <taxon>Cynoglossinae</taxon>
        <taxon>Cynoglossus</taxon>
    </lineage>
</organism>
<dbReference type="PROSITE" id="PS51450">
    <property type="entry name" value="LRR"/>
    <property type="match status" value="3"/>
</dbReference>
<dbReference type="GeneTree" id="ENSGT00940000156400"/>
<reference evidence="7 8" key="1">
    <citation type="journal article" date="2014" name="Nat. Genet.">
        <title>Whole-genome sequence of a flatfish provides insights into ZW sex chromosome evolution and adaptation to a benthic lifestyle.</title>
        <authorList>
            <person name="Chen S."/>
            <person name="Zhang G."/>
            <person name="Shao C."/>
            <person name="Huang Q."/>
            <person name="Liu G."/>
            <person name="Zhang P."/>
            <person name="Song W."/>
            <person name="An N."/>
            <person name="Chalopin D."/>
            <person name="Volff J.N."/>
            <person name="Hong Y."/>
            <person name="Li Q."/>
            <person name="Sha Z."/>
            <person name="Zhou H."/>
            <person name="Xie M."/>
            <person name="Yu Q."/>
            <person name="Liu Y."/>
            <person name="Xiang H."/>
            <person name="Wang N."/>
            <person name="Wu K."/>
            <person name="Yang C."/>
            <person name="Zhou Q."/>
            <person name="Liao X."/>
            <person name="Yang L."/>
            <person name="Hu Q."/>
            <person name="Zhang J."/>
            <person name="Meng L."/>
            <person name="Jin L."/>
            <person name="Tian Y."/>
            <person name="Lian J."/>
            <person name="Yang J."/>
            <person name="Miao G."/>
            <person name="Liu S."/>
            <person name="Liang Z."/>
            <person name="Yan F."/>
            <person name="Li Y."/>
            <person name="Sun B."/>
            <person name="Zhang H."/>
            <person name="Zhang J."/>
            <person name="Zhu Y."/>
            <person name="Du M."/>
            <person name="Zhao Y."/>
            <person name="Schartl M."/>
            <person name="Tang Q."/>
            <person name="Wang J."/>
        </authorList>
    </citation>
    <scope>NUCLEOTIDE SEQUENCE</scope>
</reference>
<feature type="compositionally biased region" description="Basic and acidic residues" evidence="4">
    <location>
        <begin position="40"/>
        <end position="56"/>
    </location>
</feature>
<dbReference type="InterPro" id="IPR001611">
    <property type="entry name" value="Leu-rich_rpt"/>
</dbReference>
<feature type="chain" id="PRO_5018290972" evidence="5">
    <location>
        <begin position="23"/>
        <end position="408"/>
    </location>
</feature>
<dbReference type="STRING" id="244447.ENSCSEP00000009549"/>
<dbReference type="PANTHER" id="PTHR24369:SF210">
    <property type="entry name" value="CHAOPTIN-RELATED"/>
    <property type="match status" value="1"/>
</dbReference>
<dbReference type="InterPro" id="IPR032675">
    <property type="entry name" value="LRR_dom_sf"/>
</dbReference>
<reference evidence="7" key="3">
    <citation type="submission" date="2025-09" db="UniProtKB">
        <authorList>
            <consortium name="Ensembl"/>
        </authorList>
    </citation>
    <scope>IDENTIFICATION</scope>
</reference>
<dbReference type="InterPro" id="IPR000483">
    <property type="entry name" value="Cys-rich_flank_reg_C"/>
</dbReference>
<evidence type="ECO:0000256" key="2">
    <source>
        <dbReference type="ARBA" id="ARBA00022729"/>
    </source>
</evidence>
<name>A0A3P8V623_CYNSE</name>
<feature type="region of interest" description="Disordered" evidence="4">
    <location>
        <begin position="221"/>
        <end position="241"/>
    </location>
</feature>
<dbReference type="InterPro" id="IPR003591">
    <property type="entry name" value="Leu-rich_rpt_typical-subtyp"/>
</dbReference>
<evidence type="ECO:0000256" key="1">
    <source>
        <dbReference type="ARBA" id="ARBA00022614"/>
    </source>
</evidence>
<evidence type="ECO:0000256" key="3">
    <source>
        <dbReference type="ARBA" id="ARBA00022737"/>
    </source>
</evidence>
<feature type="compositionally biased region" description="Basic residues" evidence="4">
    <location>
        <begin position="26"/>
        <end position="39"/>
    </location>
</feature>
<dbReference type="PROSITE" id="PS51257">
    <property type="entry name" value="PROKAR_LIPOPROTEIN"/>
    <property type="match status" value="1"/>
</dbReference>
<evidence type="ECO:0000313" key="7">
    <source>
        <dbReference type="Ensembl" id="ENSCSEP00000009549.1"/>
    </source>
</evidence>
<dbReference type="Pfam" id="PF13855">
    <property type="entry name" value="LRR_8"/>
    <property type="match status" value="2"/>
</dbReference>
<dbReference type="Ensembl" id="ENSCSET00000009661.1">
    <property type="protein sequence ID" value="ENSCSEP00000009549.1"/>
    <property type="gene ID" value="ENSCSEG00000006129.1"/>
</dbReference>
<proteinExistence type="predicted"/>
<evidence type="ECO:0000313" key="8">
    <source>
        <dbReference type="Proteomes" id="UP000265120"/>
    </source>
</evidence>
<keyword evidence="3" id="KW-0677">Repeat</keyword>
<dbReference type="Proteomes" id="UP000265120">
    <property type="component" value="Chromosome 6"/>
</dbReference>
<evidence type="ECO:0000259" key="6">
    <source>
        <dbReference type="SMART" id="SM00082"/>
    </source>
</evidence>
<protein>
    <submittedName>
        <fullName evidence="7">Leucine-rich repeat-containing protein 17-like</fullName>
    </submittedName>
</protein>
<keyword evidence="1" id="KW-0433">Leucine-rich repeat</keyword>
<keyword evidence="8" id="KW-1185">Reference proteome</keyword>
<dbReference type="Gene3D" id="3.80.10.10">
    <property type="entry name" value="Ribonuclease Inhibitor"/>
    <property type="match status" value="2"/>
</dbReference>
<dbReference type="InterPro" id="IPR050541">
    <property type="entry name" value="LRR_TM_domain-containing"/>
</dbReference>